<dbReference type="PROSITE" id="PS50088">
    <property type="entry name" value="ANK_REPEAT"/>
    <property type="match status" value="1"/>
</dbReference>
<keyword evidence="3" id="KW-1185">Reference proteome</keyword>
<dbReference type="Proteomes" id="UP001162972">
    <property type="component" value="Chromosome 11"/>
</dbReference>
<dbReference type="InterPro" id="IPR036770">
    <property type="entry name" value="Ankyrin_rpt-contain_sf"/>
</dbReference>
<dbReference type="PANTHER" id="PTHR24183:SF1">
    <property type="entry name" value="FIBRONECTIN TYPE 3 AND ANKYRIN REPEAT DOMAINS PROTEIN 1"/>
    <property type="match status" value="1"/>
</dbReference>
<dbReference type="AlphaFoldDB" id="A0AAD6K5Z0"/>
<name>A0AAD6K5Z0_9ROSI</name>
<gene>
    <name evidence="2" type="ORF">OIU84_003247</name>
</gene>
<keyword evidence="1" id="KW-0040">ANK repeat</keyword>
<organism evidence="2 3">
    <name type="scientific">Salix udensis</name>
    <dbReference type="NCBI Taxonomy" id="889485"/>
    <lineage>
        <taxon>Eukaryota</taxon>
        <taxon>Viridiplantae</taxon>
        <taxon>Streptophyta</taxon>
        <taxon>Embryophyta</taxon>
        <taxon>Tracheophyta</taxon>
        <taxon>Spermatophyta</taxon>
        <taxon>Magnoliopsida</taxon>
        <taxon>eudicotyledons</taxon>
        <taxon>Gunneridae</taxon>
        <taxon>Pentapetalae</taxon>
        <taxon>rosids</taxon>
        <taxon>fabids</taxon>
        <taxon>Malpighiales</taxon>
        <taxon>Salicaceae</taxon>
        <taxon>Saliceae</taxon>
        <taxon>Salix</taxon>
    </lineage>
</organism>
<comment type="caution">
    <text evidence="2">The sequence shown here is derived from an EMBL/GenBank/DDBJ whole genome shotgun (WGS) entry which is preliminary data.</text>
</comment>
<reference evidence="2 3" key="1">
    <citation type="journal article" date="2023" name="Int. J. Mol. Sci.">
        <title>De Novo Assembly and Annotation of 11 Diverse Shrub Willow (Salix) Genomes Reveals Novel Gene Organization in Sex-Linked Regions.</title>
        <authorList>
            <person name="Hyden B."/>
            <person name="Feng K."/>
            <person name="Yates T.B."/>
            <person name="Jawdy S."/>
            <person name="Cereghino C."/>
            <person name="Smart L.B."/>
            <person name="Muchero W."/>
        </authorList>
    </citation>
    <scope>NUCLEOTIDE SEQUENCE [LARGE SCALE GENOMIC DNA]</scope>
    <source>
        <tissue evidence="2">Shoot tip</tissue>
    </source>
</reference>
<dbReference type="Pfam" id="PF00023">
    <property type="entry name" value="Ank"/>
    <property type="match status" value="1"/>
</dbReference>
<dbReference type="Gene3D" id="1.25.40.20">
    <property type="entry name" value="Ankyrin repeat-containing domain"/>
    <property type="match status" value="1"/>
</dbReference>
<protein>
    <recommendedName>
        <fullName evidence="4">ANK_REP_REGION domain-containing protein</fullName>
    </recommendedName>
</protein>
<dbReference type="SMART" id="SM00248">
    <property type="entry name" value="ANK"/>
    <property type="match status" value="1"/>
</dbReference>
<evidence type="ECO:0000313" key="2">
    <source>
        <dbReference type="EMBL" id="KAJ6417485.1"/>
    </source>
</evidence>
<evidence type="ECO:0000256" key="1">
    <source>
        <dbReference type="PROSITE-ProRule" id="PRU00023"/>
    </source>
</evidence>
<dbReference type="PANTHER" id="PTHR24183">
    <property type="entry name" value="FIBRONECTIN TYPE 3 AND ANKYRIN REPEAT DOMAINS PROTEIN 1"/>
    <property type="match status" value="1"/>
</dbReference>
<dbReference type="EMBL" id="JAPFFJ010000011">
    <property type="protein sequence ID" value="KAJ6417485.1"/>
    <property type="molecule type" value="Genomic_DNA"/>
</dbReference>
<dbReference type="PROSITE" id="PS50297">
    <property type="entry name" value="ANK_REP_REGION"/>
    <property type="match status" value="1"/>
</dbReference>
<evidence type="ECO:0008006" key="4">
    <source>
        <dbReference type="Google" id="ProtNLM"/>
    </source>
</evidence>
<sequence>MGFPINYVDDSGNTPLMIAAREGHADACKILLQRGADCGIINPRGEAAISLARKSSKCKAAEIVIFDHFGSFSCSTRRGSFEAHS</sequence>
<dbReference type="SUPFAM" id="SSF48403">
    <property type="entry name" value="Ankyrin repeat"/>
    <property type="match status" value="1"/>
</dbReference>
<evidence type="ECO:0000313" key="3">
    <source>
        <dbReference type="Proteomes" id="UP001162972"/>
    </source>
</evidence>
<accession>A0AAD6K5Z0</accession>
<dbReference type="GO" id="GO:0005634">
    <property type="term" value="C:nucleus"/>
    <property type="evidence" value="ECO:0007669"/>
    <property type="project" value="TreeGrafter"/>
</dbReference>
<feature type="repeat" description="ANK" evidence="1">
    <location>
        <begin position="11"/>
        <end position="43"/>
    </location>
</feature>
<proteinExistence type="predicted"/>
<dbReference type="InterPro" id="IPR002110">
    <property type="entry name" value="Ankyrin_rpt"/>
</dbReference>